<dbReference type="AlphaFoldDB" id="A0A1Q8Q361"/>
<feature type="region of interest" description="Disordered" evidence="1">
    <location>
        <begin position="140"/>
        <end position="173"/>
    </location>
</feature>
<feature type="compositionally biased region" description="Basic and acidic residues" evidence="1">
    <location>
        <begin position="155"/>
        <end position="173"/>
    </location>
</feature>
<gene>
    <name evidence="2" type="ORF">BTO30_12925</name>
</gene>
<proteinExistence type="predicted"/>
<dbReference type="RefSeq" id="WP_075399142.1">
    <property type="nucleotide sequence ID" value="NZ_MSDU01000031.1"/>
</dbReference>
<protein>
    <recommendedName>
        <fullName evidence="4">Spore coat protein</fullName>
    </recommendedName>
</protein>
<name>A0A1Q8Q361_9BACI</name>
<reference evidence="2 3" key="1">
    <citation type="submission" date="2016-12" db="EMBL/GenBank/DDBJ databases">
        <title>Domibacillus antri genome sequencing.</title>
        <authorList>
            <person name="Verma A."/>
            <person name="Krishnamurthi S."/>
        </authorList>
    </citation>
    <scope>NUCLEOTIDE SEQUENCE [LARGE SCALE GENOMIC DNA]</scope>
    <source>
        <strain evidence="2 3">XD80</strain>
    </source>
</reference>
<organism evidence="2 3">
    <name type="scientific">Domibacillus antri</name>
    <dbReference type="NCBI Taxonomy" id="1714264"/>
    <lineage>
        <taxon>Bacteria</taxon>
        <taxon>Bacillati</taxon>
        <taxon>Bacillota</taxon>
        <taxon>Bacilli</taxon>
        <taxon>Bacillales</taxon>
        <taxon>Bacillaceae</taxon>
        <taxon>Domibacillus</taxon>
    </lineage>
</organism>
<evidence type="ECO:0000313" key="3">
    <source>
        <dbReference type="Proteomes" id="UP000185568"/>
    </source>
</evidence>
<keyword evidence="3" id="KW-1185">Reference proteome</keyword>
<comment type="caution">
    <text evidence="2">The sequence shown here is derived from an EMBL/GenBank/DDBJ whole genome shotgun (WGS) entry which is preliminary data.</text>
</comment>
<sequence length="173" mass="20020">MNKEILSSLVGKTVKVNRGGHDSRVGQLLAVEEDYFVLLTKEDGVLYYKGHHVKSLTDNTKKGLEFDLVIPEDFEYTQGQTFKDVLHSLKYHWVTINRGGHEKYEGVMDEITDEYITIVYNEEVIRVAMFHIRNISYDMKVEGPNEEKEETEEKNEEKNKKDKDGGKTEEASE</sequence>
<dbReference type="OrthoDB" id="2452727at2"/>
<evidence type="ECO:0000313" key="2">
    <source>
        <dbReference type="EMBL" id="OLN21758.1"/>
    </source>
</evidence>
<dbReference type="Proteomes" id="UP000185568">
    <property type="component" value="Unassembled WGS sequence"/>
</dbReference>
<evidence type="ECO:0008006" key="4">
    <source>
        <dbReference type="Google" id="ProtNLM"/>
    </source>
</evidence>
<dbReference type="STRING" id="1714264.BTO30_12925"/>
<accession>A0A1Q8Q361</accession>
<dbReference type="EMBL" id="MSDU01000031">
    <property type="protein sequence ID" value="OLN21758.1"/>
    <property type="molecule type" value="Genomic_DNA"/>
</dbReference>
<evidence type="ECO:0000256" key="1">
    <source>
        <dbReference type="SAM" id="MobiDB-lite"/>
    </source>
</evidence>